<proteinExistence type="predicted"/>
<gene>
    <name evidence="1" type="ORF">E2C01_048357</name>
</gene>
<evidence type="ECO:0000313" key="1">
    <source>
        <dbReference type="EMBL" id="MPC54442.1"/>
    </source>
</evidence>
<name>A0A5B7G677_PORTR</name>
<dbReference type="AlphaFoldDB" id="A0A5B7G677"/>
<protein>
    <submittedName>
        <fullName evidence="1">Uncharacterized protein</fullName>
    </submittedName>
</protein>
<organism evidence="1 2">
    <name type="scientific">Portunus trituberculatus</name>
    <name type="common">Swimming crab</name>
    <name type="synonym">Neptunus trituberculatus</name>
    <dbReference type="NCBI Taxonomy" id="210409"/>
    <lineage>
        <taxon>Eukaryota</taxon>
        <taxon>Metazoa</taxon>
        <taxon>Ecdysozoa</taxon>
        <taxon>Arthropoda</taxon>
        <taxon>Crustacea</taxon>
        <taxon>Multicrustacea</taxon>
        <taxon>Malacostraca</taxon>
        <taxon>Eumalacostraca</taxon>
        <taxon>Eucarida</taxon>
        <taxon>Decapoda</taxon>
        <taxon>Pleocyemata</taxon>
        <taxon>Brachyura</taxon>
        <taxon>Eubrachyura</taxon>
        <taxon>Portunoidea</taxon>
        <taxon>Portunidae</taxon>
        <taxon>Portuninae</taxon>
        <taxon>Portunus</taxon>
    </lineage>
</organism>
<sequence>MAAPAVAITMPDASKSSVAAAAAAFFPLLLHILCMCPTLPQLWQARASAGHSPLPSLCLRPQLPQRFIWCGGRPAWGCWAGRWRATAARRGSSACSSGSDITPAAPATLSRPKLPPPAAWRASFWAASKAMQNLRNESTSLKDSHSRNTSFSTTLCRPHTSLRRSMYSDRLHLH</sequence>
<dbReference type="EMBL" id="VSRR010012359">
    <property type="protein sequence ID" value="MPC54442.1"/>
    <property type="molecule type" value="Genomic_DNA"/>
</dbReference>
<accession>A0A5B7G677</accession>
<keyword evidence="2" id="KW-1185">Reference proteome</keyword>
<reference evidence="1 2" key="1">
    <citation type="submission" date="2019-05" db="EMBL/GenBank/DDBJ databases">
        <title>Another draft genome of Portunus trituberculatus and its Hox gene families provides insights of decapod evolution.</title>
        <authorList>
            <person name="Jeong J.-H."/>
            <person name="Song I."/>
            <person name="Kim S."/>
            <person name="Choi T."/>
            <person name="Kim D."/>
            <person name="Ryu S."/>
            <person name="Kim W."/>
        </authorList>
    </citation>
    <scope>NUCLEOTIDE SEQUENCE [LARGE SCALE GENOMIC DNA]</scope>
    <source>
        <tissue evidence="1">Muscle</tissue>
    </source>
</reference>
<dbReference type="Proteomes" id="UP000324222">
    <property type="component" value="Unassembled WGS sequence"/>
</dbReference>
<evidence type="ECO:0000313" key="2">
    <source>
        <dbReference type="Proteomes" id="UP000324222"/>
    </source>
</evidence>
<comment type="caution">
    <text evidence="1">The sequence shown here is derived from an EMBL/GenBank/DDBJ whole genome shotgun (WGS) entry which is preliminary data.</text>
</comment>